<evidence type="ECO:0000259" key="1">
    <source>
        <dbReference type="Pfam" id="PF21168"/>
    </source>
</evidence>
<comment type="caution">
    <text evidence="2">The sequence shown here is derived from an EMBL/GenBank/DDBJ whole genome shotgun (WGS) entry which is preliminary data.</text>
</comment>
<dbReference type="NCBIfam" id="TIGR04444">
    <property type="entry name" value="chori_FkbO_Hyg5"/>
    <property type="match status" value="1"/>
</dbReference>
<dbReference type="Gene3D" id="3.30.1330.40">
    <property type="entry name" value="RutC-like"/>
    <property type="match status" value="1"/>
</dbReference>
<evidence type="ECO:0000313" key="2">
    <source>
        <dbReference type="EMBL" id="MCP2330926.1"/>
    </source>
</evidence>
<dbReference type="RefSeq" id="WP_162147312.1">
    <property type="nucleotide sequence ID" value="NZ_AUBJ02000001.1"/>
</dbReference>
<reference evidence="2 3" key="1">
    <citation type="submission" date="2013-07" db="EMBL/GenBank/DDBJ databases">
        <authorList>
            <consortium name="DOE Joint Genome Institute"/>
            <person name="Reeve W."/>
            <person name="Huntemann M."/>
            <person name="Han J."/>
            <person name="Chen A."/>
            <person name="Kyrpides N."/>
            <person name="Mavromatis K."/>
            <person name="Markowitz V."/>
            <person name="Palaniappan K."/>
            <person name="Ivanova N."/>
            <person name="Schaumberg A."/>
            <person name="Pati A."/>
            <person name="Liolios K."/>
            <person name="Nordberg H.P."/>
            <person name="Cantor M.N."/>
            <person name="Hua S.X."/>
            <person name="Woyke T."/>
        </authorList>
    </citation>
    <scope>NUCLEOTIDE SEQUENCE [LARGE SCALE GENOMIC DNA]</scope>
    <source>
        <strain evidence="2 3">DSM 43889</strain>
    </source>
</reference>
<accession>A0ABT1JGL9</accession>
<proteinExistence type="predicted"/>
<protein>
    <submittedName>
        <fullName evidence="2">Chorismatase</fullName>
    </submittedName>
</protein>
<dbReference type="Pfam" id="PF21168">
    <property type="entry name" value="FkbO_Hyg5-like_N"/>
    <property type="match status" value="1"/>
</dbReference>
<dbReference type="EMBL" id="AUBJ02000001">
    <property type="protein sequence ID" value="MCP2330926.1"/>
    <property type="molecule type" value="Genomic_DNA"/>
</dbReference>
<dbReference type="InterPro" id="IPR035959">
    <property type="entry name" value="RutC-like_sf"/>
</dbReference>
<reference evidence="2 3" key="2">
    <citation type="submission" date="2022-06" db="EMBL/GenBank/DDBJ databases">
        <title>Genomic Encyclopedia of Type Strains, Phase I: the one thousand microbial genomes (KMG-I) project.</title>
        <authorList>
            <person name="Kyrpides N."/>
        </authorList>
    </citation>
    <scope>NUCLEOTIDE SEQUENCE [LARGE SCALE GENOMIC DNA]</scope>
    <source>
        <strain evidence="2 3">DSM 43889</strain>
    </source>
</reference>
<keyword evidence="3" id="KW-1185">Reference proteome</keyword>
<feature type="domain" description="Chorismatase FkbO/Hyg5-like N-terminal" evidence="1">
    <location>
        <begin position="65"/>
        <end position="185"/>
    </location>
</feature>
<evidence type="ECO:0000313" key="3">
    <source>
        <dbReference type="Proteomes" id="UP000791080"/>
    </source>
</evidence>
<dbReference type="InterPro" id="IPR031038">
    <property type="entry name" value="Chori_FkbO_Hyg5"/>
</dbReference>
<dbReference type="Proteomes" id="UP000791080">
    <property type="component" value="Unassembled WGS sequence"/>
</dbReference>
<dbReference type="CDD" id="cd06153">
    <property type="entry name" value="YjgF_YER057c_UK114_like_5"/>
    <property type="match status" value="1"/>
</dbReference>
<organism evidence="2 3">
    <name type="scientific">Actinoalloteichus caeruleus DSM 43889</name>
    <dbReference type="NCBI Taxonomy" id="1120930"/>
    <lineage>
        <taxon>Bacteria</taxon>
        <taxon>Bacillati</taxon>
        <taxon>Actinomycetota</taxon>
        <taxon>Actinomycetes</taxon>
        <taxon>Pseudonocardiales</taxon>
        <taxon>Pseudonocardiaceae</taxon>
        <taxon>Actinoalloteichus</taxon>
        <taxon>Actinoalloteichus cyanogriseus</taxon>
    </lineage>
</organism>
<dbReference type="SUPFAM" id="SSF55298">
    <property type="entry name" value="YjgF-like"/>
    <property type="match status" value="1"/>
</dbReference>
<gene>
    <name evidence="2" type="ORF">G443_001196</name>
</gene>
<name>A0ABT1JGL9_ACTCY</name>
<dbReference type="InterPro" id="IPR049368">
    <property type="entry name" value="FkbO_Hyg5-like_N"/>
</dbReference>
<sequence>MTRSPVQPVGALAPLLLAPDSDSASAEDGPVLGVNRYLDVASAPADATHPGMTVPLAAPTDEVAEVWPADGPVRSGDHGGIRYAHSDRFLFCSARLPGSGSGAREVGRMYRELFALLARLDYPRLVRVWNHIAGINDRTGTGEETYRDFCVGRSLALEELGMLSDMPATTVIGAAAGGVELSLIATRGVDPVNVENPRQVPAYHYPSRYGRRAPNFARATYLPRHGDPAARGSVLVSGTASIIGHETRHVGDVRAQCRTALGNVELLVGPENLGRHGVDHAYGLADLRAAKVYVRHAEDLPAVREVCAELLPADGRVAYLRADICRADLLVEVEGVAT</sequence>